<dbReference type="PANTHER" id="PTHR10763">
    <property type="entry name" value="CELL DIVISION CONTROL PROTEIN 6-RELATED"/>
    <property type="match status" value="1"/>
</dbReference>
<evidence type="ECO:0000259" key="3">
    <source>
        <dbReference type="SMART" id="SM00382"/>
    </source>
</evidence>
<dbReference type="InterPro" id="IPR041664">
    <property type="entry name" value="AAA_16"/>
</dbReference>
<dbReference type="InterPro" id="IPR003593">
    <property type="entry name" value="AAA+_ATPase"/>
</dbReference>
<feature type="domain" description="AAA+ ATPase" evidence="3">
    <location>
        <begin position="177"/>
        <end position="324"/>
    </location>
</feature>
<dbReference type="PANTHER" id="PTHR10763:SF26">
    <property type="entry name" value="CELL DIVISION CONTROL PROTEIN 6 HOMOLOG"/>
    <property type="match status" value="1"/>
</dbReference>
<gene>
    <name evidence="4" type="ORF">PISMIDRAFT_9130</name>
</gene>
<dbReference type="CDD" id="cd00009">
    <property type="entry name" value="AAA"/>
    <property type="match status" value="1"/>
</dbReference>
<dbReference type="GO" id="GO:0033314">
    <property type="term" value="P:mitotic DNA replication checkpoint signaling"/>
    <property type="evidence" value="ECO:0007669"/>
    <property type="project" value="TreeGrafter"/>
</dbReference>
<protein>
    <submittedName>
        <fullName evidence="4">Unplaced genomic scaffold scaffold_19, whole genome shotgun sequence</fullName>
    </submittedName>
</protein>
<dbReference type="AlphaFoldDB" id="A0A0C9YMG7"/>
<organism evidence="4 5">
    <name type="scientific">Pisolithus microcarpus 441</name>
    <dbReference type="NCBI Taxonomy" id="765257"/>
    <lineage>
        <taxon>Eukaryota</taxon>
        <taxon>Fungi</taxon>
        <taxon>Dikarya</taxon>
        <taxon>Basidiomycota</taxon>
        <taxon>Agaricomycotina</taxon>
        <taxon>Agaricomycetes</taxon>
        <taxon>Agaricomycetidae</taxon>
        <taxon>Boletales</taxon>
        <taxon>Sclerodermatineae</taxon>
        <taxon>Pisolithaceae</taxon>
        <taxon>Pisolithus</taxon>
    </lineage>
</organism>
<dbReference type="GO" id="GO:0005634">
    <property type="term" value="C:nucleus"/>
    <property type="evidence" value="ECO:0007669"/>
    <property type="project" value="TreeGrafter"/>
</dbReference>
<accession>A0A0C9YMG7</accession>
<dbReference type="Pfam" id="PF13191">
    <property type="entry name" value="AAA_16"/>
    <property type="match status" value="1"/>
</dbReference>
<dbReference type="GO" id="GO:0003688">
    <property type="term" value="F:DNA replication origin binding"/>
    <property type="evidence" value="ECO:0007669"/>
    <property type="project" value="TreeGrafter"/>
</dbReference>
<keyword evidence="5" id="KW-1185">Reference proteome</keyword>
<reference evidence="4 5" key="1">
    <citation type="submission" date="2014-04" db="EMBL/GenBank/DDBJ databases">
        <authorList>
            <consortium name="DOE Joint Genome Institute"/>
            <person name="Kuo A."/>
            <person name="Kohler A."/>
            <person name="Costa M.D."/>
            <person name="Nagy L.G."/>
            <person name="Floudas D."/>
            <person name="Copeland A."/>
            <person name="Barry K.W."/>
            <person name="Cichocki N."/>
            <person name="Veneault-Fourrey C."/>
            <person name="LaButti K."/>
            <person name="Lindquist E.A."/>
            <person name="Lipzen A."/>
            <person name="Lundell T."/>
            <person name="Morin E."/>
            <person name="Murat C."/>
            <person name="Sun H."/>
            <person name="Tunlid A."/>
            <person name="Henrissat B."/>
            <person name="Grigoriev I.V."/>
            <person name="Hibbett D.S."/>
            <person name="Martin F."/>
            <person name="Nordberg H.P."/>
            <person name="Cantor M.N."/>
            <person name="Hua S.X."/>
        </authorList>
    </citation>
    <scope>NUCLEOTIDE SEQUENCE [LARGE SCALE GENOMIC DNA]</scope>
    <source>
        <strain evidence="4 5">441</strain>
    </source>
</reference>
<dbReference type="InterPro" id="IPR050311">
    <property type="entry name" value="ORC1/CDC6"/>
</dbReference>
<dbReference type="InterPro" id="IPR027417">
    <property type="entry name" value="P-loop_NTPase"/>
</dbReference>
<dbReference type="HOGENOM" id="CLU_025750_0_0_1"/>
<evidence type="ECO:0000256" key="1">
    <source>
        <dbReference type="ARBA" id="ARBA00022705"/>
    </source>
</evidence>
<dbReference type="Proteomes" id="UP000054018">
    <property type="component" value="Unassembled WGS sequence"/>
</dbReference>
<evidence type="ECO:0000313" key="5">
    <source>
        <dbReference type="Proteomes" id="UP000054018"/>
    </source>
</evidence>
<reference evidence="5" key="2">
    <citation type="submission" date="2015-01" db="EMBL/GenBank/DDBJ databases">
        <title>Evolutionary Origins and Diversification of the Mycorrhizal Mutualists.</title>
        <authorList>
            <consortium name="DOE Joint Genome Institute"/>
            <consortium name="Mycorrhizal Genomics Consortium"/>
            <person name="Kohler A."/>
            <person name="Kuo A."/>
            <person name="Nagy L.G."/>
            <person name="Floudas D."/>
            <person name="Copeland A."/>
            <person name="Barry K.W."/>
            <person name="Cichocki N."/>
            <person name="Veneault-Fourrey C."/>
            <person name="LaButti K."/>
            <person name="Lindquist E.A."/>
            <person name="Lipzen A."/>
            <person name="Lundell T."/>
            <person name="Morin E."/>
            <person name="Murat C."/>
            <person name="Riley R."/>
            <person name="Ohm R."/>
            <person name="Sun H."/>
            <person name="Tunlid A."/>
            <person name="Henrissat B."/>
            <person name="Grigoriev I.V."/>
            <person name="Hibbett D.S."/>
            <person name="Martin F."/>
        </authorList>
    </citation>
    <scope>NUCLEOTIDE SEQUENCE [LARGE SCALE GENOMIC DNA]</scope>
    <source>
        <strain evidence="5">441</strain>
    </source>
</reference>
<dbReference type="GO" id="GO:0006270">
    <property type="term" value="P:DNA replication initiation"/>
    <property type="evidence" value="ECO:0007669"/>
    <property type="project" value="TreeGrafter"/>
</dbReference>
<feature type="region of interest" description="Disordered" evidence="2">
    <location>
        <begin position="1"/>
        <end position="84"/>
    </location>
</feature>
<evidence type="ECO:0000313" key="4">
    <source>
        <dbReference type="EMBL" id="KIK26195.1"/>
    </source>
</evidence>
<sequence>MRTRSQTSVLGKRPHQADSEPASVVSTVDQACSRAIPTPELTPKSKRARVSLSLFDGDSNKENVPPFRTEGSLVSPTSPPASLRRTSTEIITPSRAQAGRGRHASTSNIQTLPITHISALALSTPPPTPHATLLPIHARARSLLRATCNDKSPITGRVTERETIKSFIRSSWESQSTYTSLFISGMPGTGKTALVNAVLNEVEEDHDVEVISVNCMTCHNVDALWDHLRDTLATSPSIKGSPKKIRAKLKPLLDDFLVTRKRKCLLVLDELDHVANSCRSLSAIFSLARKHATTLRIIGIANTHTLTASTTLLGDDATEILTLHFGGYTSPQLLDVLKARLSPLFEPEDDQDLRKRAQKFLPMATLTFLAKKVAAQTGDVRMLFGVLRGAIDKAMSSACPSAEENPLAASVPVVTPNHILDALKAYLPSNDAPRNNVVSTTASTTTSSNSEIVTKVRGFGLQARLVLLSMLLATKRMEALLPLAFSISSPPKTPVKRTGSMGLSSRPTGLDLAQIHSYYTSLLSRAEHSTFVPVSRSEFADLIGVLETSGLISSSTCSSVASPSKSGRRGFGRSTSFGVMAKGTAAGQDIRIADAVRIDEILRGLGVADPHAEITDPREEEVRAIWVRESARIAKDAKLRTQAKANLNDLIEGAFEN</sequence>
<dbReference type="EMBL" id="KN833703">
    <property type="protein sequence ID" value="KIK26195.1"/>
    <property type="molecule type" value="Genomic_DNA"/>
</dbReference>
<dbReference type="STRING" id="765257.A0A0C9YMG7"/>
<dbReference type="SUPFAM" id="SSF52540">
    <property type="entry name" value="P-loop containing nucleoside triphosphate hydrolases"/>
    <property type="match status" value="1"/>
</dbReference>
<dbReference type="Gene3D" id="3.40.50.300">
    <property type="entry name" value="P-loop containing nucleotide triphosphate hydrolases"/>
    <property type="match status" value="1"/>
</dbReference>
<proteinExistence type="predicted"/>
<name>A0A0C9YMG7_9AGAM</name>
<dbReference type="OrthoDB" id="1926878at2759"/>
<dbReference type="Gene3D" id="1.10.8.60">
    <property type="match status" value="1"/>
</dbReference>
<keyword evidence="1" id="KW-0235">DNA replication</keyword>
<dbReference type="SMART" id="SM00382">
    <property type="entry name" value="AAA"/>
    <property type="match status" value="1"/>
</dbReference>
<evidence type="ECO:0000256" key="2">
    <source>
        <dbReference type="SAM" id="MobiDB-lite"/>
    </source>
</evidence>